<dbReference type="EMBL" id="CP014841">
    <property type="protein sequence ID" value="AND69661.1"/>
    <property type="molecule type" value="Genomic_DNA"/>
</dbReference>
<evidence type="ECO:0000313" key="1">
    <source>
        <dbReference type="EMBL" id="AND69661.1"/>
    </source>
</evidence>
<dbReference type="AlphaFoldDB" id="A0A160N1E5"/>
<dbReference type="InterPro" id="IPR025245">
    <property type="entry name" value="DUF4197"/>
</dbReference>
<dbReference type="STRING" id="445710.ATSB10_22070"/>
<protein>
    <recommendedName>
        <fullName evidence="3">DUF4197 domain-containing protein</fullName>
    </recommendedName>
</protein>
<dbReference type="Pfam" id="PF13852">
    <property type="entry name" value="DUF4197"/>
    <property type="match status" value="1"/>
</dbReference>
<gene>
    <name evidence="1" type="ORF">ATSB10_22070</name>
</gene>
<name>A0A160N1E5_9GAMM</name>
<reference evidence="1 2" key="1">
    <citation type="submission" date="2016-02" db="EMBL/GenBank/DDBJ databases">
        <title>Complete genome sequencing and analysis of ATSB10, Dyella thiooxydans isolated from rhizosphere soil of sunflower (Helianthus annuus L.).</title>
        <authorList>
            <person name="Lee Y."/>
            <person name="Hwangbo K."/>
            <person name="Chung H."/>
            <person name="Yoo J."/>
            <person name="Kim K.Y."/>
            <person name="Sa T.M."/>
            <person name="Um Y."/>
            <person name="Madhaiyan M."/>
        </authorList>
    </citation>
    <scope>NUCLEOTIDE SEQUENCE [LARGE SCALE GENOMIC DNA]</scope>
    <source>
        <strain evidence="1 2">ATSB10</strain>
    </source>
</reference>
<proteinExistence type="predicted"/>
<dbReference type="PATRIC" id="fig|445710.3.peg.2204"/>
<sequence length="294" mass="30600">MAGMCPGTPDYTARIDVKREQPMREVFRRHALCVALAASVLAPGSAAAAGHNQFKDLLDKAKQAAKAQVNGDAQGSKLPGSDIAAGLKEALAKGTTKAINSLGREGGFSNNAKVRIPLPGKLEQAGKLARELGQGAKVDAFELSLNRAAEKAVPQVADIFGNAIRKMTLQDARGILSGGDHAATDFFRRVAGDDLAARIRPIVAEATDKVGVTRKYKAFMSGSSGGALGNALGSLGALGGGHASKESGSLDLDDYVTRKTMDGLFTEIGDEEQSIRQNPAARTTDLLRKVFGGG</sequence>
<dbReference type="Proteomes" id="UP000077255">
    <property type="component" value="Chromosome"/>
</dbReference>
<evidence type="ECO:0008006" key="3">
    <source>
        <dbReference type="Google" id="ProtNLM"/>
    </source>
</evidence>
<accession>A0A160N1E5</accession>
<organism evidence="1 2">
    <name type="scientific">Dyella thiooxydans</name>
    <dbReference type="NCBI Taxonomy" id="445710"/>
    <lineage>
        <taxon>Bacteria</taxon>
        <taxon>Pseudomonadati</taxon>
        <taxon>Pseudomonadota</taxon>
        <taxon>Gammaproteobacteria</taxon>
        <taxon>Lysobacterales</taxon>
        <taxon>Rhodanobacteraceae</taxon>
        <taxon>Dyella</taxon>
    </lineage>
</organism>
<dbReference type="KEGG" id="dtx:ATSB10_22070"/>
<keyword evidence="2" id="KW-1185">Reference proteome</keyword>
<evidence type="ECO:0000313" key="2">
    <source>
        <dbReference type="Proteomes" id="UP000077255"/>
    </source>
</evidence>